<name>A0ABU1Y541_9FLAO</name>
<accession>A0ABU1Y541</accession>
<comment type="caution">
    <text evidence="1">The sequence shown here is derived from an EMBL/GenBank/DDBJ whole genome shotgun (WGS) entry which is preliminary data.</text>
</comment>
<sequence length="71" mass="8545">METNKDLILRNIKDFTDLLFFRFSTEKNSSKKIAQSEKTLELNCMIFIKISPLFFLWKYNQKINILKNILI</sequence>
<gene>
    <name evidence="1" type="ORF">J2W48_001275</name>
</gene>
<keyword evidence="2" id="KW-1185">Reference proteome</keyword>
<evidence type="ECO:0000313" key="2">
    <source>
        <dbReference type="Proteomes" id="UP001269081"/>
    </source>
</evidence>
<organism evidence="1 2">
    <name type="scientific">Flavobacterium piscis</name>
    <dbReference type="NCBI Taxonomy" id="1114874"/>
    <lineage>
        <taxon>Bacteria</taxon>
        <taxon>Pseudomonadati</taxon>
        <taxon>Bacteroidota</taxon>
        <taxon>Flavobacteriia</taxon>
        <taxon>Flavobacteriales</taxon>
        <taxon>Flavobacteriaceae</taxon>
        <taxon>Flavobacterium</taxon>
    </lineage>
</organism>
<reference evidence="1 2" key="1">
    <citation type="submission" date="2023-07" db="EMBL/GenBank/DDBJ databases">
        <title>Sorghum-associated microbial communities from plants grown in Nebraska, USA.</title>
        <authorList>
            <person name="Schachtman D."/>
        </authorList>
    </citation>
    <scope>NUCLEOTIDE SEQUENCE [LARGE SCALE GENOMIC DNA]</scope>
    <source>
        <strain evidence="1 2">4129</strain>
    </source>
</reference>
<dbReference type="Proteomes" id="UP001269081">
    <property type="component" value="Unassembled WGS sequence"/>
</dbReference>
<dbReference type="EMBL" id="JAVDWQ010000003">
    <property type="protein sequence ID" value="MDR7209342.1"/>
    <property type="molecule type" value="Genomic_DNA"/>
</dbReference>
<protein>
    <submittedName>
        <fullName evidence="1">Uncharacterized protein</fullName>
    </submittedName>
</protein>
<proteinExistence type="predicted"/>
<evidence type="ECO:0000313" key="1">
    <source>
        <dbReference type="EMBL" id="MDR7209342.1"/>
    </source>
</evidence>